<keyword evidence="6" id="KW-0158">Chromosome</keyword>
<dbReference type="GO" id="GO:0000722">
    <property type="term" value="P:telomere maintenance via recombination"/>
    <property type="evidence" value="ECO:0007669"/>
    <property type="project" value="TreeGrafter"/>
</dbReference>
<evidence type="ECO:0000256" key="17">
    <source>
        <dbReference type="ARBA" id="ARBA00023254"/>
    </source>
</evidence>
<dbReference type="GO" id="GO:0030870">
    <property type="term" value="C:Mre11 complex"/>
    <property type="evidence" value="ECO:0007669"/>
    <property type="project" value="TreeGrafter"/>
</dbReference>
<dbReference type="GO" id="GO:0070192">
    <property type="term" value="P:chromosome organization involved in meiotic cell cycle"/>
    <property type="evidence" value="ECO:0007669"/>
    <property type="project" value="TreeGrafter"/>
</dbReference>
<evidence type="ECO:0000256" key="9">
    <source>
        <dbReference type="ARBA" id="ARBA00022763"/>
    </source>
</evidence>
<feature type="region of interest" description="Disordered" evidence="20">
    <location>
        <begin position="270"/>
        <end position="289"/>
    </location>
</feature>
<accession>A0AAF0F8U0</accession>
<keyword evidence="9" id="KW-0227">DNA damage</keyword>
<dbReference type="GO" id="GO:0000794">
    <property type="term" value="C:condensed nuclear chromosome"/>
    <property type="evidence" value="ECO:0007669"/>
    <property type="project" value="TreeGrafter"/>
</dbReference>
<evidence type="ECO:0000313" key="21">
    <source>
        <dbReference type="EMBL" id="WFD44440.1"/>
    </source>
</evidence>
<evidence type="ECO:0000256" key="20">
    <source>
        <dbReference type="SAM" id="MobiDB-lite"/>
    </source>
</evidence>
<dbReference type="PANTHER" id="PTHR18867">
    <property type="entry name" value="RAD50"/>
    <property type="match status" value="1"/>
</dbReference>
<dbReference type="InterPro" id="IPR027417">
    <property type="entry name" value="P-loop_NTPase"/>
</dbReference>
<proteinExistence type="inferred from homology"/>
<dbReference type="GO" id="GO:0051880">
    <property type="term" value="F:G-quadruplex DNA binding"/>
    <property type="evidence" value="ECO:0007669"/>
    <property type="project" value="TreeGrafter"/>
</dbReference>
<evidence type="ECO:0000256" key="4">
    <source>
        <dbReference type="ARBA" id="ARBA00009439"/>
    </source>
</evidence>
<evidence type="ECO:0000256" key="2">
    <source>
        <dbReference type="ARBA" id="ARBA00004123"/>
    </source>
</evidence>
<dbReference type="PANTHER" id="PTHR18867:SF12">
    <property type="entry name" value="DNA REPAIR PROTEIN RAD50"/>
    <property type="match status" value="1"/>
</dbReference>
<evidence type="ECO:0000256" key="5">
    <source>
        <dbReference type="ARBA" id="ARBA00017893"/>
    </source>
</evidence>
<feature type="coiled-coil region" evidence="19">
    <location>
        <begin position="404"/>
        <end position="467"/>
    </location>
</feature>
<name>A0AAF0F8U0_9BASI</name>
<dbReference type="GO" id="GO:0005524">
    <property type="term" value="F:ATP binding"/>
    <property type="evidence" value="ECO:0007669"/>
    <property type="project" value="UniProtKB-KW"/>
</dbReference>
<feature type="compositionally biased region" description="Basic and acidic residues" evidence="20">
    <location>
        <begin position="843"/>
        <end position="857"/>
    </location>
</feature>
<dbReference type="Proteomes" id="UP001214628">
    <property type="component" value="Chromosome 4"/>
</dbReference>
<gene>
    <name evidence="21" type="primary">RAD50</name>
    <name evidence="21" type="ORF">MPSI1_003108</name>
</gene>
<evidence type="ECO:0000256" key="11">
    <source>
        <dbReference type="ARBA" id="ARBA00022833"/>
    </source>
</evidence>
<dbReference type="GO" id="GO:0043047">
    <property type="term" value="F:single-stranded telomeric DNA binding"/>
    <property type="evidence" value="ECO:0007669"/>
    <property type="project" value="TreeGrafter"/>
</dbReference>
<feature type="coiled-coil region" evidence="19">
    <location>
        <begin position="493"/>
        <end position="527"/>
    </location>
</feature>
<keyword evidence="17" id="KW-0469">Meiosis</keyword>
<dbReference type="EMBL" id="CP118378">
    <property type="protein sequence ID" value="WFD44440.1"/>
    <property type="molecule type" value="Genomic_DNA"/>
</dbReference>
<evidence type="ECO:0000256" key="1">
    <source>
        <dbReference type="ARBA" id="ARBA00001947"/>
    </source>
</evidence>
<feature type="coiled-coil region" evidence="19">
    <location>
        <begin position="140"/>
        <end position="216"/>
    </location>
</feature>
<dbReference type="FunFam" id="3.40.50.300:FF:000593">
    <property type="entry name" value="DNA repair protein RAD50"/>
    <property type="match status" value="1"/>
</dbReference>
<dbReference type="SUPFAM" id="SSF52540">
    <property type="entry name" value="P-loop containing nucleoside triphosphate hydrolases"/>
    <property type="match status" value="1"/>
</dbReference>
<evidence type="ECO:0000256" key="7">
    <source>
        <dbReference type="ARBA" id="ARBA00022723"/>
    </source>
</evidence>
<dbReference type="GO" id="GO:0016787">
    <property type="term" value="F:hydrolase activity"/>
    <property type="evidence" value="ECO:0007669"/>
    <property type="project" value="UniProtKB-KW"/>
</dbReference>
<evidence type="ECO:0000256" key="12">
    <source>
        <dbReference type="ARBA" id="ARBA00022840"/>
    </source>
</evidence>
<evidence type="ECO:0000256" key="19">
    <source>
        <dbReference type="SAM" id="Coils"/>
    </source>
</evidence>
<comment type="similarity">
    <text evidence="4">Belongs to the SMC family. RAD50 subfamily.</text>
</comment>
<protein>
    <recommendedName>
        <fullName evidence="5">DNA repair protein RAD50</fullName>
    </recommendedName>
</protein>
<feature type="coiled-coil region" evidence="19">
    <location>
        <begin position="64"/>
        <end position="115"/>
    </location>
</feature>
<keyword evidence="16" id="KW-0539">Nucleus</keyword>
<dbReference type="GO" id="GO:0007004">
    <property type="term" value="P:telomere maintenance via telomerase"/>
    <property type="evidence" value="ECO:0007669"/>
    <property type="project" value="TreeGrafter"/>
</dbReference>
<comment type="catalytic activity">
    <reaction evidence="18">
        <text>ATP + H2O = ADP + phosphate + H(+)</text>
        <dbReference type="Rhea" id="RHEA:13065"/>
        <dbReference type="ChEBI" id="CHEBI:15377"/>
        <dbReference type="ChEBI" id="CHEBI:15378"/>
        <dbReference type="ChEBI" id="CHEBI:30616"/>
        <dbReference type="ChEBI" id="CHEBI:43474"/>
        <dbReference type="ChEBI" id="CHEBI:456216"/>
    </reaction>
</comment>
<comment type="cofactor">
    <cofactor evidence="1">
        <name>Zn(2+)</name>
        <dbReference type="ChEBI" id="CHEBI:29105"/>
    </cofactor>
</comment>
<keyword evidence="10" id="KW-0378">Hydrolase</keyword>
<organism evidence="21 22">
    <name type="scientific">Malassezia psittaci</name>
    <dbReference type="NCBI Taxonomy" id="1821823"/>
    <lineage>
        <taxon>Eukaryota</taxon>
        <taxon>Fungi</taxon>
        <taxon>Dikarya</taxon>
        <taxon>Basidiomycota</taxon>
        <taxon>Ustilaginomycotina</taxon>
        <taxon>Malasseziomycetes</taxon>
        <taxon>Malasseziales</taxon>
        <taxon>Malasseziaceae</taxon>
        <taxon>Malassezia</taxon>
    </lineage>
</organism>
<feature type="region of interest" description="Disordered" evidence="20">
    <location>
        <begin position="827"/>
        <end position="857"/>
    </location>
</feature>
<evidence type="ECO:0000256" key="13">
    <source>
        <dbReference type="ARBA" id="ARBA00022842"/>
    </source>
</evidence>
<keyword evidence="7" id="KW-0479">Metal-binding</keyword>
<evidence type="ECO:0000313" key="22">
    <source>
        <dbReference type="Proteomes" id="UP001214628"/>
    </source>
</evidence>
<reference evidence="21" key="1">
    <citation type="submission" date="2023-02" db="EMBL/GenBank/DDBJ databases">
        <title>Mating type loci evolution in Malassezia.</title>
        <authorList>
            <person name="Coelho M.A."/>
        </authorList>
    </citation>
    <scope>NUCLEOTIDE SEQUENCE</scope>
    <source>
        <strain evidence="21">CBS 14136</strain>
    </source>
</reference>
<feature type="region of interest" description="Disordered" evidence="20">
    <location>
        <begin position="791"/>
        <end position="814"/>
    </location>
</feature>
<evidence type="ECO:0000256" key="15">
    <source>
        <dbReference type="ARBA" id="ARBA00023204"/>
    </source>
</evidence>
<dbReference type="GO" id="GO:0006302">
    <property type="term" value="P:double-strand break repair"/>
    <property type="evidence" value="ECO:0007669"/>
    <property type="project" value="TreeGrafter"/>
</dbReference>
<dbReference type="Gene3D" id="3.40.50.300">
    <property type="entry name" value="P-loop containing nucleotide triphosphate hydrolases"/>
    <property type="match status" value="1"/>
</dbReference>
<evidence type="ECO:0000256" key="10">
    <source>
        <dbReference type="ARBA" id="ARBA00022801"/>
    </source>
</evidence>
<keyword evidence="14 19" id="KW-0175">Coiled coil</keyword>
<keyword evidence="11" id="KW-0862">Zinc</keyword>
<evidence type="ECO:0000256" key="8">
    <source>
        <dbReference type="ARBA" id="ARBA00022741"/>
    </source>
</evidence>
<evidence type="ECO:0000256" key="3">
    <source>
        <dbReference type="ARBA" id="ARBA00004286"/>
    </source>
</evidence>
<feature type="coiled-coil region" evidence="19">
    <location>
        <begin position="303"/>
        <end position="337"/>
    </location>
</feature>
<evidence type="ECO:0000256" key="18">
    <source>
        <dbReference type="ARBA" id="ARBA00049360"/>
    </source>
</evidence>
<keyword evidence="15" id="KW-0234">DNA repair</keyword>
<keyword evidence="8" id="KW-0547">Nucleotide-binding</keyword>
<sequence length="1167" mass="135392">MAQLLGASPAILENVLFCHQEESNWPLSEPAVLKKRFDEIFQVTRYTKALDNLKTLRKQRLQDARVDEAELQALQQEKERAESVSIYLIQTQRTIRSLQASRESKTIQLDSLDEQIAKKTAQNKLLYESAVKCRETIAHAALLEERLTLYRENRESLLQNTTLLETEEDQLRAEIAAYPKELQAKQLRIDTLHTELSEMKQACKQADDQYEQLLRRQGEYSAAQKSLEHLTRSASEELHIIAQRYDLDTSNDTQNIDQFCSRIQSQLETRFRTSDAEESREESGMRQRGYELEDAWQQKRNHVRELQAQHQQQIENLDRFEKRMAQYEQEMDVDESNDRSELLEALRSRKQSLSSQLNQPETLKQREVLADRLRSLEHSRDTINRSLMSFIQDMEQRAVIQQQERTEEQTAKAFEAQIVRLKSEAQNILGHSPNTAAEIAAEAARLVAEKEQALKTVQASEQEQQRQYQHSSATLELQNSRVSECDALLKEAQKKCSLDIASLREELQSAREEVQIAQDSLSILEHAAGFFERILEQGLERHVCIGCNRGLPDSALPAFESHARASMQRSTPERIQGLRDDLAGWKAQVNKLEEEQKVHEEIHRLEAEHTRIQTTQKQLQKEAEHSRHLLSTLAREAQSAQASLDSIRKFAAEASRASEHKDTLDTIRAELETMRTTLSYETNQQRNAKQMRDELEKISSEIRETSQHQDTLRKEQDRLRIALSSVEHELYTTEIGVVESQRKNLVKEEAKRRRAEVKSDLDQVRERIQALESEMETASSTISEARHALDQFRSEQQTAQETRTQARQQRRDDLHSISEWQKKLEAANRSLPSTNEDLPSEFADAHTRRSERKADQERMEAELNTLHMELRDAKAIETQLRDNLRIRELHRDEQRMTRELDLIQLEEAQAQHTDFMAQYDEARRQENEWNGEAAHLRGELLGIESEQKRRENELATDYKEIHSRYIKQLIHIKVASMANQDLQTYSGALQQAILQFHAIKMEEVNQTLDYLWKKTYQGTDIDTILIRSDTDGKLNANGLRSYQYRVCMVKDGVELDMRGRCSAGQKVLACILVRLALADSFGLDCGFLALDEPTTNLDRENVEALAASLVDLIAERQHQRNFQLIVITHDEDFLSRLCQSDALTEYWRVSRDQELNSQIQREYVRNI</sequence>
<evidence type="ECO:0000256" key="6">
    <source>
        <dbReference type="ARBA" id="ARBA00022454"/>
    </source>
</evidence>
<dbReference type="GO" id="GO:0046872">
    <property type="term" value="F:metal ion binding"/>
    <property type="evidence" value="ECO:0007669"/>
    <property type="project" value="UniProtKB-KW"/>
</dbReference>
<dbReference type="GO" id="GO:0003691">
    <property type="term" value="F:double-stranded telomeric DNA binding"/>
    <property type="evidence" value="ECO:0007669"/>
    <property type="project" value="TreeGrafter"/>
</dbReference>
<evidence type="ECO:0000256" key="14">
    <source>
        <dbReference type="ARBA" id="ARBA00023054"/>
    </source>
</evidence>
<keyword evidence="12" id="KW-0067">ATP-binding</keyword>
<keyword evidence="13" id="KW-0460">Magnesium</keyword>
<feature type="coiled-coil region" evidence="19">
    <location>
        <begin position="575"/>
        <end position="622"/>
    </location>
</feature>
<evidence type="ECO:0000256" key="16">
    <source>
        <dbReference type="ARBA" id="ARBA00023242"/>
    </source>
</evidence>
<feature type="compositionally biased region" description="Low complexity" evidence="20">
    <location>
        <begin position="795"/>
        <end position="807"/>
    </location>
</feature>
<dbReference type="AlphaFoldDB" id="A0AAF0F8U0"/>
<comment type="subcellular location">
    <subcellularLocation>
        <location evidence="3">Chromosome</location>
    </subcellularLocation>
    <subcellularLocation>
        <location evidence="2">Nucleus</location>
    </subcellularLocation>
</comment>
<keyword evidence="22" id="KW-1185">Reference proteome</keyword>